<protein>
    <recommendedName>
        <fullName evidence="1">DUF559 domain-containing protein</fullName>
    </recommendedName>
</protein>
<proteinExistence type="predicted"/>
<dbReference type="EMBL" id="FQVX01000006">
    <property type="protein sequence ID" value="SHH28511.1"/>
    <property type="molecule type" value="Genomic_DNA"/>
</dbReference>
<sequence length="291" mass="32097">MDDVELPLVYTWREARAAGARRRQITADGRRVSTGLYLSSAADDDVAVRCRAWTRLLPPDAAFGLGTAAVLLGVRSDPPAEVEVVLRPRPVLPQRRGLAVHVRDLRGDDVVDVRGLRVTSGAQTFLDLATRLTPAELVATGDALLRAGHLDAASLERRLARADRVRGVVRARECAPLLSARAMSRPESLLRYWLVTSDLPDPEVQVPVLDRRGRVVAHGDLGYAQYRVAVEYEGRQHAEPEQFGRDVDRYSLMAADGWLVLRFAGRHLAGPAVVVERTRRALLSRGWRPGS</sequence>
<name>A0A1M5RQW0_9ACTN</name>
<dbReference type="Proteomes" id="UP000184471">
    <property type="component" value="Unassembled WGS sequence"/>
</dbReference>
<dbReference type="AlphaFoldDB" id="A0A1M5RQW0"/>
<dbReference type="InterPro" id="IPR007569">
    <property type="entry name" value="DUF559"/>
</dbReference>
<dbReference type="Pfam" id="PF04480">
    <property type="entry name" value="DUF559"/>
    <property type="match status" value="1"/>
</dbReference>
<keyword evidence="3" id="KW-1185">Reference proteome</keyword>
<dbReference type="STRING" id="1070870.SAMN05444351_4450"/>
<accession>A0A1M5RQW0</accession>
<evidence type="ECO:0000313" key="3">
    <source>
        <dbReference type="Proteomes" id="UP000184471"/>
    </source>
</evidence>
<evidence type="ECO:0000313" key="2">
    <source>
        <dbReference type="EMBL" id="SHH28511.1"/>
    </source>
</evidence>
<organism evidence="2 3">
    <name type="scientific">Geodermatophilus nigrescens</name>
    <dbReference type="NCBI Taxonomy" id="1070870"/>
    <lineage>
        <taxon>Bacteria</taxon>
        <taxon>Bacillati</taxon>
        <taxon>Actinomycetota</taxon>
        <taxon>Actinomycetes</taxon>
        <taxon>Geodermatophilales</taxon>
        <taxon>Geodermatophilaceae</taxon>
        <taxon>Geodermatophilus</taxon>
    </lineage>
</organism>
<gene>
    <name evidence="2" type="ORF">SAMN05444351_4450</name>
</gene>
<dbReference type="RefSeq" id="WP_073422560.1">
    <property type="nucleotide sequence ID" value="NZ_FQVX01000006.1"/>
</dbReference>
<dbReference type="OrthoDB" id="5181611at2"/>
<feature type="domain" description="DUF559" evidence="1">
    <location>
        <begin position="224"/>
        <end position="268"/>
    </location>
</feature>
<evidence type="ECO:0000259" key="1">
    <source>
        <dbReference type="Pfam" id="PF04480"/>
    </source>
</evidence>
<reference evidence="2 3" key="1">
    <citation type="submission" date="2016-11" db="EMBL/GenBank/DDBJ databases">
        <authorList>
            <person name="Jaros S."/>
            <person name="Januszkiewicz K."/>
            <person name="Wedrychowicz H."/>
        </authorList>
    </citation>
    <scope>NUCLEOTIDE SEQUENCE [LARGE SCALE GENOMIC DNA]</scope>
    <source>
        <strain evidence="2 3">DSM 45408</strain>
    </source>
</reference>